<protein>
    <recommendedName>
        <fullName evidence="2">HTH cro/C1-type domain-containing protein</fullName>
    </recommendedName>
</protein>
<comment type="caution">
    <text evidence="3">The sequence shown here is derived from an EMBL/GenBank/DDBJ whole genome shotgun (WGS) entry which is preliminary data.</text>
</comment>
<organism evidence="3 4">
    <name type="scientific">Nitratireductor arenosus</name>
    <dbReference type="NCBI Taxonomy" id="2682096"/>
    <lineage>
        <taxon>Bacteria</taxon>
        <taxon>Pseudomonadati</taxon>
        <taxon>Pseudomonadota</taxon>
        <taxon>Alphaproteobacteria</taxon>
        <taxon>Hyphomicrobiales</taxon>
        <taxon>Phyllobacteriaceae</taxon>
        <taxon>Nitratireductor</taxon>
    </lineage>
</organism>
<gene>
    <name evidence="3" type="ORF">GN330_23340</name>
</gene>
<dbReference type="InterPro" id="IPR001387">
    <property type="entry name" value="Cro/C1-type_HTH"/>
</dbReference>
<dbReference type="GO" id="GO:0003677">
    <property type="term" value="F:DNA binding"/>
    <property type="evidence" value="ECO:0007669"/>
    <property type="project" value="InterPro"/>
</dbReference>
<sequence>MSYNYEAALYAERNKNRVYDVVIEALEKAAEHQGVTRVEIAKRIGRKPSQVSRWLSGPGNWTLDTVSNLLFAIDAEMDYRVAFHADRAKSNVHHLASLPVSGSAVISGQQGSFSDSASSSVEPTVCQVGNG</sequence>
<dbReference type="RefSeq" id="WP_156716165.1">
    <property type="nucleotide sequence ID" value="NZ_WPHG01000013.1"/>
</dbReference>
<dbReference type="EMBL" id="WPHG01000013">
    <property type="protein sequence ID" value="MVB00186.1"/>
    <property type="molecule type" value="Genomic_DNA"/>
</dbReference>
<dbReference type="CDD" id="cd00093">
    <property type="entry name" value="HTH_XRE"/>
    <property type="match status" value="1"/>
</dbReference>
<dbReference type="PROSITE" id="PS50943">
    <property type="entry name" value="HTH_CROC1"/>
    <property type="match status" value="1"/>
</dbReference>
<feature type="compositionally biased region" description="Low complexity" evidence="1">
    <location>
        <begin position="111"/>
        <end position="120"/>
    </location>
</feature>
<dbReference type="AlphaFoldDB" id="A0A844QLK9"/>
<name>A0A844QLK9_9HYPH</name>
<accession>A0A844QLK9</accession>
<keyword evidence="4" id="KW-1185">Reference proteome</keyword>
<dbReference type="SUPFAM" id="SSF47413">
    <property type="entry name" value="lambda repressor-like DNA-binding domains"/>
    <property type="match status" value="1"/>
</dbReference>
<evidence type="ECO:0000256" key="1">
    <source>
        <dbReference type="SAM" id="MobiDB-lite"/>
    </source>
</evidence>
<dbReference type="Gene3D" id="1.10.260.40">
    <property type="entry name" value="lambda repressor-like DNA-binding domains"/>
    <property type="match status" value="1"/>
</dbReference>
<reference evidence="3 4" key="1">
    <citation type="submission" date="2019-12" db="EMBL/GenBank/DDBJ databases">
        <title>Nitratireductor arenosus sp. nov., Isolated from sea sand, Jeju island, South Korea.</title>
        <authorList>
            <person name="Kim W."/>
        </authorList>
    </citation>
    <scope>NUCLEOTIDE SEQUENCE [LARGE SCALE GENOMIC DNA]</scope>
    <source>
        <strain evidence="3 4">CAU 1489</strain>
    </source>
</reference>
<dbReference type="InterPro" id="IPR010982">
    <property type="entry name" value="Lambda_DNA-bd_dom_sf"/>
</dbReference>
<evidence type="ECO:0000259" key="2">
    <source>
        <dbReference type="PROSITE" id="PS50943"/>
    </source>
</evidence>
<proteinExistence type="predicted"/>
<feature type="domain" description="HTH cro/C1-type" evidence="2">
    <location>
        <begin position="26"/>
        <end position="80"/>
    </location>
</feature>
<evidence type="ECO:0000313" key="3">
    <source>
        <dbReference type="EMBL" id="MVB00186.1"/>
    </source>
</evidence>
<feature type="region of interest" description="Disordered" evidence="1">
    <location>
        <begin position="111"/>
        <end position="131"/>
    </location>
</feature>
<evidence type="ECO:0000313" key="4">
    <source>
        <dbReference type="Proteomes" id="UP000463224"/>
    </source>
</evidence>
<dbReference type="Proteomes" id="UP000463224">
    <property type="component" value="Unassembled WGS sequence"/>
</dbReference>